<accession>A0A1G7ZAT1</accession>
<dbReference type="EMBL" id="FNDK01000001">
    <property type="protein sequence ID" value="SDH05729.1"/>
    <property type="molecule type" value="Genomic_DNA"/>
</dbReference>
<gene>
    <name evidence="2" type="ORF">SAMN05192534_101471</name>
</gene>
<dbReference type="AlphaFoldDB" id="A0A1G7ZAT1"/>
<proteinExistence type="predicted"/>
<organism evidence="2 3">
    <name type="scientific">Alteribacillus persepolensis</name>
    <dbReference type="NCBI Taxonomy" id="568899"/>
    <lineage>
        <taxon>Bacteria</taxon>
        <taxon>Bacillati</taxon>
        <taxon>Bacillota</taxon>
        <taxon>Bacilli</taxon>
        <taxon>Bacillales</taxon>
        <taxon>Bacillaceae</taxon>
        <taxon>Alteribacillus</taxon>
    </lineage>
</organism>
<dbReference type="STRING" id="568899.SAMN05192534_101471"/>
<keyword evidence="3" id="KW-1185">Reference proteome</keyword>
<sequence>MNRIEATKYKGKTVLVDIGSEGVFYGLLEEVYAPPKKTWSGKVFIKGMAKAPVLEKADTIDEKKEVYVTVAGSKIHTTEEEWTLSFNESVVQAIQSAINELHENLNKHTAQAKKWKDIGSVYGDVHVPSTPSSAEEEQAVVQDDYIYYQLAEDDGSVYLLEPINKDTLELEGCPFELEIQWTNNTWIPVTYHRRFTFIDNRGKQYQIQPQSRVRIHKEQFQPFTILLNELEHPARKTLWQRIHAFGFERSHLEDCHNRLLYELLQSENTSRFKGVNFITFRKSGKTLLIQHHYERELKTNTPDYVFDRFECTTDNGERSVSTYTNAYSKDHES</sequence>
<reference evidence="2 3" key="1">
    <citation type="submission" date="2016-10" db="EMBL/GenBank/DDBJ databases">
        <authorList>
            <person name="de Groot N.N."/>
        </authorList>
    </citation>
    <scope>NUCLEOTIDE SEQUENCE [LARGE SCALE GENOMIC DNA]</scope>
    <source>
        <strain evidence="2 3">DSM 21632</strain>
    </source>
</reference>
<evidence type="ECO:0000313" key="3">
    <source>
        <dbReference type="Proteomes" id="UP000199163"/>
    </source>
</evidence>
<dbReference type="Pfam" id="PF10949">
    <property type="entry name" value="DUF2777"/>
    <property type="match status" value="1"/>
</dbReference>
<name>A0A1G7ZAT1_9BACI</name>
<evidence type="ECO:0000313" key="2">
    <source>
        <dbReference type="EMBL" id="SDH05729.1"/>
    </source>
</evidence>
<dbReference type="InterPro" id="IPR024488">
    <property type="entry name" value="DUF2777"/>
</dbReference>
<dbReference type="RefSeq" id="WP_091270803.1">
    <property type="nucleotide sequence ID" value="NZ_FNDK01000001.1"/>
</dbReference>
<dbReference type="Proteomes" id="UP000199163">
    <property type="component" value="Unassembled WGS sequence"/>
</dbReference>
<dbReference type="OrthoDB" id="2942325at2"/>
<evidence type="ECO:0008006" key="4">
    <source>
        <dbReference type="Google" id="ProtNLM"/>
    </source>
</evidence>
<protein>
    <recommendedName>
        <fullName evidence="4">DUF2777 family protein</fullName>
    </recommendedName>
</protein>
<feature type="coiled-coil region" evidence="1">
    <location>
        <begin position="91"/>
        <end position="118"/>
    </location>
</feature>
<keyword evidence="1" id="KW-0175">Coiled coil</keyword>
<evidence type="ECO:0000256" key="1">
    <source>
        <dbReference type="SAM" id="Coils"/>
    </source>
</evidence>